<reference evidence="1 2" key="1">
    <citation type="journal article" date="2024" name="G3 (Bethesda)">
        <title>Genome assembly of Hibiscus sabdariffa L. provides insights into metabolisms of medicinal natural products.</title>
        <authorList>
            <person name="Kim T."/>
        </authorList>
    </citation>
    <scope>NUCLEOTIDE SEQUENCE [LARGE SCALE GENOMIC DNA]</scope>
    <source>
        <strain evidence="1">TK-2024</strain>
        <tissue evidence="1">Old leaves</tissue>
    </source>
</reference>
<dbReference type="Proteomes" id="UP001472677">
    <property type="component" value="Unassembled WGS sequence"/>
</dbReference>
<comment type="caution">
    <text evidence="1">The sequence shown here is derived from an EMBL/GenBank/DDBJ whole genome shotgun (WGS) entry which is preliminary data.</text>
</comment>
<accession>A0ABR2CYZ0</accession>
<gene>
    <name evidence="1" type="ORF">V6N12_020720</name>
</gene>
<name>A0ABR2CYZ0_9ROSI</name>
<keyword evidence="2" id="KW-1185">Reference proteome</keyword>
<protein>
    <submittedName>
        <fullName evidence="1">Uncharacterized protein</fullName>
    </submittedName>
</protein>
<dbReference type="EMBL" id="JBBPBM010000039">
    <property type="protein sequence ID" value="KAK8526241.1"/>
    <property type="molecule type" value="Genomic_DNA"/>
</dbReference>
<sequence>MHQERYRKEWLYPKIADYGSFNKLGRLLISVKAWVFSLKDIASTRDLVHVSPRALDDVRDMGGFEPNYNDS</sequence>
<organism evidence="1 2">
    <name type="scientific">Hibiscus sabdariffa</name>
    <name type="common">roselle</name>
    <dbReference type="NCBI Taxonomy" id="183260"/>
    <lineage>
        <taxon>Eukaryota</taxon>
        <taxon>Viridiplantae</taxon>
        <taxon>Streptophyta</taxon>
        <taxon>Embryophyta</taxon>
        <taxon>Tracheophyta</taxon>
        <taxon>Spermatophyta</taxon>
        <taxon>Magnoliopsida</taxon>
        <taxon>eudicotyledons</taxon>
        <taxon>Gunneridae</taxon>
        <taxon>Pentapetalae</taxon>
        <taxon>rosids</taxon>
        <taxon>malvids</taxon>
        <taxon>Malvales</taxon>
        <taxon>Malvaceae</taxon>
        <taxon>Malvoideae</taxon>
        <taxon>Hibiscus</taxon>
    </lineage>
</organism>
<evidence type="ECO:0000313" key="1">
    <source>
        <dbReference type="EMBL" id="KAK8526241.1"/>
    </source>
</evidence>
<proteinExistence type="predicted"/>
<evidence type="ECO:0000313" key="2">
    <source>
        <dbReference type="Proteomes" id="UP001472677"/>
    </source>
</evidence>